<gene>
    <name evidence="2" type="ORF">R3P38DRAFT_2726101</name>
</gene>
<protein>
    <submittedName>
        <fullName evidence="2">Uncharacterized protein</fullName>
    </submittedName>
</protein>
<organism evidence="2 3">
    <name type="scientific">Favolaschia claudopus</name>
    <dbReference type="NCBI Taxonomy" id="2862362"/>
    <lineage>
        <taxon>Eukaryota</taxon>
        <taxon>Fungi</taxon>
        <taxon>Dikarya</taxon>
        <taxon>Basidiomycota</taxon>
        <taxon>Agaricomycotina</taxon>
        <taxon>Agaricomycetes</taxon>
        <taxon>Agaricomycetidae</taxon>
        <taxon>Agaricales</taxon>
        <taxon>Marasmiineae</taxon>
        <taxon>Mycenaceae</taxon>
        <taxon>Favolaschia</taxon>
    </lineage>
</organism>
<dbReference type="AlphaFoldDB" id="A0AAW0AH80"/>
<feature type="signal peptide" evidence="1">
    <location>
        <begin position="1"/>
        <end position="17"/>
    </location>
</feature>
<comment type="caution">
    <text evidence="2">The sequence shown here is derived from an EMBL/GenBank/DDBJ whole genome shotgun (WGS) entry which is preliminary data.</text>
</comment>
<evidence type="ECO:0000256" key="1">
    <source>
        <dbReference type="SAM" id="SignalP"/>
    </source>
</evidence>
<evidence type="ECO:0000313" key="3">
    <source>
        <dbReference type="Proteomes" id="UP001362999"/>
    </source>
</evidence>
<feature type="chain" id="PRO_5043687538" evidence="1">
    <location>
        <begin position="18"/>
        <end position="203"/>
    </location>
</feature>
<keyword evidence="1" id="KW-0732">Signal</keyword>
<keyword evidence="3" id="KW-1185">Reference proteome</keyword>
<accession>A0AAW0AH80</accession>
<proteinExistence type="predicted"/>
<evidence type="ECO:0000313" key="2">
    <source>
        <dbReference type="EMBL" id="KAK7007837.1"/>
    </source>
</evidence>
<name>A0AAW0AH80_9AGAR</name>
<dbReference type="EMBL" id="JAWWNJ010000069">
    <property type="protein sequence ID" value="KAK7007837.1"/>
    <property type="molecule type" value="Genomic_DNA"/>
</dbReference>
<dbReference type="Proteomes" id="UP001362999">
    <property type="component" value="Unassembled WGS sequence"/>
</dbReference>
<reference evidence="2 3" key="1">
    <citation type="journal article" date="2024" name="J Genomics">
        <title>Draft genome sequencing and assembly of Favolaschia claudopus CIRM-BRFM 2984 isolated from oak limbs.</title>
        <authorList>
            <person name="Navarro D."/>
            <person name="Drula E."/>
            <person name="Chaduli D."/>
            <person name="Cazenave R."/>
            <person name="Ahrendt S."/>
            <person name="Wang J."/>
            <person name="Lipzen A."/>
            <person name="Daum C."/>
            <person name="Barry K."/>
            <person name="Grigoriev I.V."/>
            <person name="Favel A."/>
            <person name="Rosso M.N."/>
            <person name="Martin F."/>
        </authorList>
    </citation>
    <scope>NUCLEOTIDE SEQUENCE [LARGE SCALE GENOMIC DNA]</scope>
    <source>
        <strain evidence="2 3">CIRM-BRFM 2984</strain>
    </source>
</reference>
<sequence length="203" mass="21125">MLTSAFLMLSLLGHTLSAPTLLSRDNPSDTDLLLSCPGAAGSPNIKRADKCTLVNIVNNPDTTLQYNVGNVQGNCEGGTNPVMLTIGGQTTTSTTTTASANVGISFEGINIGGGLSSADTKSSTQSNSTMITIAPGRQSVMTMGVLAHSQSGNVQVNFGSRVDDHFIWFTGAVITQTVPTDQITFDVHETVCGTNALDFNNHS</sequence>